<dbReference type="InterPro" id="IPR014818">
    <property type="entry name" value="Phage/plasmid_primase_P4_C"/>
</dbReference>
<dbReference type="PANTHER" id="PTHR35372">
    <property type="entry name" value="ATP BINDING PROTEIN-RELATED"/>
    <property type="match status" value="1"/>
</dbReference>
<protein>
    <recommendedName>
        <fullName evidence="5">SF3 helicase domain-containing protein</fullName>
    </recommendedName>
</protein>
<dbReference type="GO" id="GO:0005524">
    <property type="term" value="F:ATP binding"/>
    <property type="evidence" value="ECO:0007669"/>
    <property type="project" value="UniProtKB-KW"/>
</dbReference>
<dbReference type="Pfam" id="PF08707">
    <property type="entry name" value="PriCT_2"/>
    <property type="match status" value="1"/>
</dbReference>
<dbReference type="InterPro" id="IPR014015">
    <property type="entry name" value="Helicase_SF3_DNA-vir"/>
</dbReference>
<evidence type="ECO:0000259" key="5">
    <source>
        <dbReference type="PROSITE" id="PS51206"/>
    </source>
</evidence>
<evidence type="ECO:0000256" key="1">
    <source>
        <dbReference type="ARBA" id="ARBA00022741"/>
    </source>
</evidence>
<accession>A0A6C0BM75</accession>
<evidence type="ECO:0000256" key="4">
    <source>
        <dbReference type="SAM" id="MobiDB-lite"/>
    </source>
</evidence>
<feature type="domain" description="SF3 helicase" evidence="5">
    <location>
        <begin position="572"/>
        <end position="733"/>
    </location>
</feature>
<dbReference type="SMART" id="SM00885">
    <property type="entry name" value="D5_N"/>
    <property type="match status" value="1"/>
</dbReference>
<dbReference type="InterPro" id="IPR006500">
    <property type="entry name" value="Helicase_put_C_phage/plasmid"/>
</dbReference>
<keyword evidence="3" id="KW-0067">ATP-binding</keyword>
<organism evidence="6">
    <name type="scientific">viral metagenome</name>
    <dbReference type="NCBI Taxonomy" id="1070528"/>
    <lineage>
        <taxon>unclassified sequences</taxon>
        <taxon>metagenomes</taxon>
        <taxon>organismal metagenomes</taxon>
    </lineage>
</organism>
<keyword evidence="2" id="KW-0378">Hydrolase</keyword>
<dbReference type="NCBIfam" id="TIGR01613">
    <property type="entry name" value="primase_Cterm"/>
    <property type="match status" value="1"/>
</dbReference>
<dbReference type="Pfam" id="PF08706">
    <property type="entry name" value="D5_N"/>
    <property type="match status" value="1"/>
</dbReference>
<dbReference type="EMBL" id="MN739178">
    <property type="protein sequence ID" value="QHS92393.1"/>
    <property type="molecule type" value="Genomic_DNA"/>
</dbReference>
<name>A0A6C0BM75_9ZZZZ</name>
<sequence>MVSYQTTELYQFLQQYKVEKGEAFTHTSIGKPAGSYNVPLDQKEKLAGLLYDTIFRQEIPVHLTEKPEQHTLIKVDLDFKFELEQQKRTYTHDHIKSMVELYHKAIKNYIDVPDEQLKAYVFERDAPYRDRGVCKDGIHIMYPHIICDTVIQHLIREYVLQYCQAVLATVGCKNDITDIVDDKVISINNWLMYGCCKPIPGKPYTLTCVFDHEMNSLNIKNSKYDAMNLIKLLSIRDHEITQSLPIKPEFRNLLDKKKPVIKPQKKIRITTKLTQTVQGHFRGDVNLEEVRQLTRMLCEQRAQDYKTWNEVGMCLHNIDISLLDAWIDFSRKAKEKFKEGECEEKWYSYESRDDGLGIGSLHHWSKMDNPTEHANCKRNDLNKYLLKSQSQTTQDVAQVVYIMFRYQYVCTSAKHNSWYEYRNHRWFSIDSGVSLKKKIGNDVLNEYLRLISYYNLAACEQEEDQKDQYLQKAKQLTDVTYKLRDVGFKEKIMKECQIMFYDNEFISRLDANTNLIGFENGVYDLRTYEFRDGRPEDYLSLSTGNDYVEFEENDENIAAIFTFMTQVFPDEELRDYVLLQLASFLEGATPNEKFNIWSGVGGNGKSKLLELIELSFGRYTGKVPVTLFTQKRPNSNAANPELAQLKGLRFVSTQEPDENERFNVGQMKDLTGGDTITCRPLYGDPIKFKPNFKIAFLCNHLPTLPPDDEGTWRRICLIDFRSRFVDHPDPNNRYEFQRDRYLEGKLYAWKEAFMFILLEHYKIYKKCGLVEPQSVLEATQQYQRNNDTYTDFIADCLPKDENSSAKLEDTYKVFKDWWRDNVGGKAPNRKDMKNCLEKKMGKYVISSKGGWHGYKLVVPSGPGGSGEEEKVVSTGQINEALAD</sequence>
<dbReference type="PANTHER" id="PTHR35372:SF2">
    <property type="entry name" value="SF3 HELICASE DOMAIN-CONTAINING PROTEIN"/>
    <property type="match status" value="1"/>
</dbReference>
<keyword evidence="1" id="KW-0547">Nucleotide-binding</keyword>
<dbReference type="AlphaFoldDB" id="A0A6C0BM75"/>
<dbReference type="SUPFAM" id="SSF52540">
    <property type="entry name" value="P-loop containing nucleoside triphosphate hydrolases"/>
    <property type="match status" value="1"/>
</dbReference>
<dbReference type="InterPro" id="IPR051620">
    <property type="entry name" value="ORF904-like_C"/>
</dbReference>
<dbReference type="Pfam" id="PF19263">
    <property type="entry name" value="DUF5906"/>
    <property type="match status" value="1"/>
</dbReference>
<evidence type="ECO:0000256" key="3">
    <source>
        <dbReference type="ARBA" id="ARBA00022840"/>
    </source>
</evidence>
<dbReference type="InterPro" id="IPR027417">
    <property type="entry name" value="P-loop_NTPase"/>
</dbReference>
<dbReference type="InterPro" id="IPR045455">
    <property type="entry name" value="NrS-1_pol-like_helicase"/>
</dbReference>
<dbReference type="Pfam" id="PF23162">
    <property type="entry name" value="AEP_C962R"/>
    <property type="match status" value="1"/>
</dbReference>
<dbReference type="InterPro" id="IPR014819">
    <property type="entry name" value="PriCT_2"/>
</dbReference>
<proteinExistence type="predicted"/>
<dbReference type="PROSITE" id="PS51206">
    <property type="entry name" value="SF3_HELICASE_1"/>
    <property type="match status" value="1"/>
</dbReference>
<dbReference type="InterPro" id="IPR056443">
    <property type="entry name" value="AEP_C962R"/>
</dbReference>
<dbReference type="GO" id="GO:0016817">
    <property type="term" value="F:hydrolase activity, acting on acid anhydrides"/>
    <property type="evidence" value="ECO:0007669"/>
    <property type="project" value="InterPro"/>
</dbReference>
<dbReference type="Gene3D" id="3.40.50.300">
    <property type="entry name" value="P-loop containing nucleotide triphosphate hydrolases"/>
    <property type="match status" value="1"/>
</dbReference>
<evidence type="ECO:0000256" key="2">
    <source>
        <dbReference type="ARBA" id="ARBA00022801"/>
    </source>
</evidence>
<evidence type="ECO:0000313" key="6">
    <source>
        <dbReference type="EMBL" id="QHS92393.1"/>
    </source>
</evidence>
<reference evidence="6" key="1">
    <citation type="journal article" date="2020" name="Nature">
        <title>Giant virus diversity and host interactions through global metagenomics.</title>
        <authorList>
            <person name="Schulz F."/>
            <person name="Roux S."/>
            <person name="Paez-Espino D."/>
            <person name="Jungbluth S."/>
            <person name="Walsh D.A."/>
            <person name="Denef V.J."/>
            <person name="McMahon K.D."/>
            <person name="Konstantinidis K.T."/>
            <person name="Eloe-Fadrosh E.A."/>
            <person name="Kyrpides N.C."/>
            <person name="Woyke T."/>
        </authorList>
    </citation>
    <scope>NUCLEOTIDE SEQUENCE</scope>
    <source>
        <strain evidence="6">GVMAG-M-3300014204-73</strain>
    </source>
</reference>
<feature type="region of interest" description="Disordered" evidence="4">
    <location>
        <begin position="861"/>
        <end position="883"/>
    </location>
</feature>